<keyword evidence="1" id="KW-0675">Receptor</keyword>
<dbReference type="EMBL" id="CM024804">
    <property type="protein sequence ID" value="KAG8009831.1"/>
    <property type="molecule type" value="Genomic_DNA"/>
</dbReference>
<dbReference type="Proteomes" id="UP000805704">
    <property type="component" value="Chromosome 16"/>
</dbReference>
<protein>
    <submittedName>
        <fullName evidence="1">Nuclear receptor subfamily 2 group F member 5</fullName>
    </submittedName>
</protein>
<reference evidence="1" key="1">
    <citation type="submission" date="2020-04" db="EMBL/GenBank/DDBJ databases">
        <title>A chromosome-scale assembly and high-density genetic map of the yellow drum (Nibea albiflora) genome.</title>
        <authorList>
            <person name="Xu D."/>
            <person name="Zhang W."/>
            <person name="Chen R."/>
            <person name="Tan P."/>
            <person name="Wang L."/>
            <person name="Song H."/>
            <person name="Tian L."/>
            <person name="Zhu Q."/>
            <person name="Wang B."/>
        </authorList>
    </citation>
    <scope>NUCLEOTIDE SEQUENCE</scope>
    <source>
        <strain evidence="1">ZJHYS-2018</strain>
    </source>
</reference>
<gene>
    <name evidence="1" type="primary">NR2F5</name>
    <name evidence="1" type="ORF">GBF38_013879</name>
</gene>
<organism evidence="1 2">
    <name type="scientific">Nibea albiflora</name>
    <name type="common">Yellow drum</name>
    <name type="synonym">Corvina albiflora</name>
    <dbReference type="NCBI Taxonomy" id="240163"/>
    <lineage>
        <taxon>Eukaryota</taxon>
        <taxon>Metazoa</taxon>
        <taxon>Chordata</taxon>
        <taxon>Craniata</taxon>
        <taxon>Vertebrata</taxon>
        <taxon>Euteleostomi</taxon>
        <taxon>Actinopterygii</taxon>
        <taxon>Neopterygii</taxon>
        <taxon>Teleostei</taxon>
        <taxon>Neoteleostei</taxon>
        <taxon>Acanthomorphata</taxon>
        <taxon>Eupercaria</taxon>
        <taxon>Sciaenidae</taxon>
        <taxon>Nibea</taxon>
    </lineage>
</organism>
<evidence type="ECO:0000313" key="1">
    <source>
        <dbReference type="EMBL" id="KAG8009831.1"/>
    </source>
</evidence>
<keyword evidence="2" id="KW-1185">Reference proteome</keyword>
<evidence type="ECO:0000313" key="2">
    <source>
        <dbReference type="Proteomes" id="UP000805704"/>
    </source>
</evidence>
<proteinExistence type="predicted"/>
<sequence length="116" mass="12680">MVVNQWPENISADPGSQLQICGQEPGGAPGTPNGSTPGNDALSGDKIPNVDCMVCGDKSSGKHYGQFTCEGCKSFFKRSVRRNLSYTCRGNRDCPIDQHHRNQCQYCRLKKCLKVG</sequence>
<feature type="non-terminal residue" evidence="1">
    <location>
        <position position="116"/>
    </location>
</feature>
<name>A0ACB7F9V9_NIBAL</name>
<accession>A0ACB7F9V9</accession>
<comment type="caution">
    <text evidence="1">The sequence shown here is derived from an EMBL/GenBank/DDBJ whole genome shotgun (WGS) entry which is preliminary data.</text>
</comment>